<dbReference type="SUPFAM" id="SSF50615">
    <property type="entry name" value="N-terminal domain of alpha and beta subunits of F1 ATP synthase"/>
    <property type="match status" value="1"/>
</dbReference>
<dbReference type="Gene3D" id="1.10.1140.10">
    <property type="entry name" value="Bovine Mitochondrial F1-atpase, Atp Synthase Beta Chain, Chain D, domain 3"/>
    <property type="match status" value="1"/>
</dbReference>
<dbReference type="Gene3D" id="3.40.50.300">
    <property type="entry name" value="P-loop containing nucleotide triphosphate hydrolases"/>
    <property type="match status" value="1"/>
</dbReference>
<dbReference type="InterPro" id="IPR050053">
    <property type="entry name" value="ATPase_alpha/beta_chains"/>
</dbReference>
<dbReference type="InterPro" id="IPR027417">
    <property type="entry name" value="P-loop_NTPase"/>
</dbReference>
<keyword evidence="4" id="KW-0547">Nucleotide-binding</keyword>
<dbReference type="GO" id="GO:0005524">
    <property type="term" value="F:ATP binding"/>
    <property type="evidence" value="ECO:0007669"/>
    <property type="project" value="UniProtKB-KW"/>
</dbReference>
<evidence type="ECO:0000256" key="1">
    <source>
        <dbReference type="ARBA" id="ARBA00004370"/>
    </source>
</evidence>
<comment type="similarity">
    <text evidence="2">Belongs to the ATPase alpha/beta chains family.</text>
</comment>
<evidence type="ECO:0000256" key="4">
    <source>
        <dbReference type="ARBA" id="ARBA00022741"/>
    </source>
</evidence>
<proteinExistence type="inferred from homology"/>
<dbReference type="InterPro" id="IPR036121">
    <property type="entry name" value="ATPase_F1/V1/A1_a/bsu_N_sf"/>
</dbReference>
<comment type="subcellular location">
    <subcellularLocation>
        <location evidence="1">Membrane</location>
    </subcellularLocation>
</comment>
<evidence type="ECO:0000313" key="14">
    <source>
        <dbReference type="Proteomes" id="UP000177811"/>
    </source>
</evidence>
<keyword evidence="9" id="KW-0139">CF(1)</keyword>
<dbReference type="SUPFAM" id="SSF52540">
    <property type="entry name" value="P-loop containing nucleoside triphosphate hydrolases"/>
    <property type="match status" value="1"/>
</dbReference>
<comment type="caution">
    <text evidence="13">The sequence shown here is derived from an EMBL/GenBank/DDBJ whole genome shotgun (WGS) entry which is preliminary data.</text>
</comment>
<dbReference type="InterPro" id="IPR020003">
    <property type="entry name" value="ATPase_a/bsu_AS"/>
</dbReference>
<dbReference type="SUPFAM" id="SSF47917">
    <property type="entry name" value="C-terminal domain of alpha and beta subunits of F1 ATP synthase"/>
    <property type="match status" value="1"/>
</dbReference>
<dbReference type="Pfam" id="PF00006">
    <property type="entry name" value="ATP-synt_ab"/>
    <property type="match status" value="1"/>
</dbReference>
<keyword evidence="7" id="KW-0406">Ion transport</keyword>
<dbReference type="EMBL" id="MHQL01000043">
    <property type="protein sequence ID" value="OHA02153.1"/>
    <property type="molecule type" value="Genomic_DNA"/>
</dbReference>
<dbReference type="Pfam" id="PF22919">
    <property type="entry name" value="ATP-synt_VA_C"/>
    <property type="match status" value="1"/>
</dbReference>
<dbReference type="AlphaFoldDB" id="A0A1G2KS30"/>
<organism evidence="13 14">
    <name type="scientific">Candidatus Sungbacteria bacterium RIFCSPHIGHO2_02_FULL_51_29</name>
    <dbReference type="NCBI Taxonomy" id="1802273"/>
    <lineage>
        <taxon>Bacteria</taxon>
        <taxon>Candidatus Sungiibacteriota</taxon>
    </lineage>
</organism>
<dbReference type="Proteomes" id="UP000177811">
    <property type="component" value="Unassembled WGS sequence"/>
</dbReference>
<evidence type="ECO:0000256" key="5">
    <source>
        <dbReference type="ARBA" id="ARBA00022840"/>
    </source>
</evidence>
<evidence type="ECO:0000259" key="11">
    <source>
        <dbReference type="Pfam" id="PF00006"/>
    </source>
</evidence>
<evidence type="ECO:0000313" key="13">
    <source>
        <dbReference type="EMBL" id="OHA02153.1"/>
    </source>
</evidence>
<dbReference type="GO" id="GO:0046933">
    <property type="term" value="F:proton-transporting ATP synthase activity, rotational mechanism"/>
    <property type="evidence" value="ECO:0007669"/>
    <property type="project" value="TreeGrafter"/>
</dbReference>
<accession>A0A1G2KS30</accession>
<keyword evidence="8" id="KW-0472">Membrane</keyword>
<evidence type="ECO:0000256" key="2">
    <source>
        <dbReference type="ARBA" id="ARBA00008936"/>
    </source>
</evidence>
<evidence type="ECO:0000256" key="10">
    <source>
        <dbReference type="ARBA" id="ARBA00023310"/>
    </source>
</evidence>
<name>A0A1G2KS30_9BACT</name>
<evidence type="ECO:0000256" key="6">
    <source>
        <dbReference type="ARBA" id="ARBA00022967"/>
    </source>
</evidence>
<dbReference type="GO" id="GO:0045259">
    <property type="term" value="C:proton-transporting ATP synthase complex"/>
    <property type="evidence" value="ECO:0007669"/>
    <property type="project" value="UniProtKB-KW"/>
</dbReference>
<protein>
    <submittedName>
        <fullName evidence="13">Uncharacterized protein</fullName>
    </submittedName>
</protein>
<evidence type="ECO:0000256" key="3">
    <source>
        <dbReference type="ARBA" id="ARBA00022448"/>
    </source>
</evidence>
<keyword evidence="10" id="KW-0066">ATP synthesis</keyword>
<keyword evidence="6" id="KW-1278">Translocase</keyword>
<keyword evidence="3" id="KW-0813">Transport</keyword>
<evidence type="ECO:0000259" key="12">
    <source>
        <dbReference type="Pfam" id="PF22919"/>
    </source>
</evidence>
<dbReference type="PANTHER" id="PTHR15184">
    <property type="entry name" value="ATP SYNTHASE"/>
    <property type="match status" value="1"/>
</dbReference>
<gene>
    <name evidence="13" type="ORF">A3C16_05490</name>
</gene>
<evidence type="ECO:0000256" key="9">
    <source>
        <dbReference type="ARBA" id="ARBA00023196"/>
    </source>
</evidence>
<keyword evidence="5" id="KW-0067">ATP-binding</keyword>
<dbReference type="InterPro" id="IPR024034">
    <property type="entry name" value="ATPase_F1/V1_b/a_C"/>
</dbReference>
<dbReference type="Gene3D" id="2.40.10.170">
    <property type="match status" value="1"/>
</dbReference>
<evidence type="ECO:0000256" key="7">
    <source>
        <dbReference type="ARBA" id="ARBA00023065"/>
    </source>
</evidence>
<feature type="domain" description="ATPase F1/V1/A1 complex alpha/beta subunit nucleotide-binding" evidence="11">
    <location>
        <begin position="131"/>
        <end position="347"/>
    </location>
</feature>
<feature type="domain" description="ATP synthase A/B type C-terminal" evidence="12">
    <location>
        <begin position="354"/>
        <end position="436"/>
    </location>
</feature>
<reference evidence="13 14" key="1">
    <citation type="journal article" date="2016" name="Nat. Commun.">
        <title>Thousands of microbial genomes shed light on interconnected biogeochemical processes in an aquifer system.</title>
        <authorList>
            <person name="Anantharaman K."/>
            <person name="Brown C.T."/>
            <person name="Hug L.A."/>
            <person name="Sharon I."/>
            <person name="Castelle C.J."/>
            <person name="Probst A.J."/>
            <person name="Thomas B.C."/>
            <person name="Singh A."/>
            <person name="Wilkins M.J."/>
            <person name="Karaoz U."/>
            <person name="Brodie E.L."/>
            <person name="Williams K.H."/>
            <person name="Hubbard S.S."/>
            <person name="Banfield J.F."/>
        </authorList>
    </citation>
    <scope>NUCLEOTIDE SEQUENCE [LARGE SCALE GENOMIC DNA]</scope>
</reference>
<dbReference type="InterPro" id="IPR055190">
    <property type="entry name" value="ATP-synt_VA_C"/>
</dbReference>
<sequence>MTTSVKGTILGVEGQVVEVRFSNGAPAVHDIVVLESDPKIKMEVFSSSGSETYYCLALSSAASLYRGAPIVSTNNPIMIPAGKGLLGRVIDAFGSPIDGKPDIQAEREIPIYGAPVGYRDISTKQEIMETGIKIVDLFCPFLRGGKIGLFGGAGVGKTVLLTELLHNIVILQQKERAISVFAGVGERSREGHELVATLEEKKALSAASVVLGPMGAPPAIRLLTAYSATAIVEYFRDIMKMNVLFFIDNVFRFAQAGNELSTVMRTIPSEDGYQPTLTSEMATLHGRLISTDANAVSTVETVYVPNDDILDQAVQAVFSHLDSAVVFSREIYQQHLLPAIDPLASYSGALSPQTAGELHYQTTRECQGLLKKAIALERVVSLVGESELSLEDRNAYQRAKKLRNFMTQNLFVLEDQAGIKGQFIPLATTIADANRILSGEYDAIPEESFLYIGGLDEIAKK</sequence>
<dbReference type="PROSITE" id="PS00152">
    <property type="entry name" value="ATPASE_ALPHA_BETA"/>
    <property type="match status" value="1"/>
</dbReference>
<dbReference type="PANTHER" id="PTHR15184:SF71">
    <property type="entry name" value="ATP SYNTHASE SUBUNIT BETA, MITOCHONDRIAL"/>
    <property type="match status" value="1"/>
</dbReference>
<evidence type="ECO:0000256" key="8">
    <source>
        <dbReference type="ARBA" id="ARBA00023136"/>
    </source>
</evidence>
<dbReference type="InterPro" id="IPR000194">
    <property type="entry name" value="ATPase_F1/V1/A1_a/bsu_nucl-bd"/>
</dbReference>